<keyword evidence="3 9" id="KW-0813">Transport</keyword>
<dbReference type="AlphaFoldDB" id="A0A6S6TXG4"/>
<evidence type="ECO:0000313" key="11">
    <source>
        <dbReference type="EMBL" id="CAA6822837.1"/>
    </source>
</evidence>
<keyword evidence="8" id="KW-0129">CBS domain</keyword>
<dbReference type="Gene3D" id="1.10.357.20">
    <property type="entry name" value="SLC41 divalent cation transporters, integral membrane domain"/>
    <property type="match status" value="1"/>
</dbReference>
<dbReference type="SUPFAM" id="SSF158791">
    <property type="entry name" value="MgtE N-terminal domain-like"/>
    <property type="match status" value="1"/>
</dbReference>
<feature type="transmembrane region" description="Helical" evidence="9">
    <location>
        <begin position="349"/>
        <end position="370"/>
    </location>
</feature>
<accession>A0A6S6TXG4</accession>
<dbReference type="GO" id="GO:0046872">
    <property type="term" value="F:metal ion binding"/>
    <property type="evidence" value="ECO:0007669"/>
    <property type="project" value="UniProtKB-KW"/>
</dbReference>
<keyword evidence="9" id="KW-0479">Metal-binding</keyword>
<dbReference type="Gene3D" id="1.25.60.10">
    <property type="entry name" value="MgtE N-terminal domain-like"/>
    <property type="match status" value="1"/>
</dbReference>
<keyword evidence="9" id="KW-1003">Cell membrane</keyword>
<comment type="subunit">
    <text evidence="9">Homodimer.</text>
</comment>
<dbReference type="Gene3D" id="3.10.580.10">
    <property type="entry name" value="CBS-domain"/>
    <property type="match status" value="1"/>
</dbReference>
<dbReference type="GO" id="GO:0005886">
    <property type="term" value="C:plasma membrane"/>
    <property type="evidence" value="ECO:0007669"/>
    <property type="project" value="UniProtKB-SubCell"/>
</dbReference>
<dbReference type="NCBIfam" id="TIGR00400">
    <property type="entry name" value="mgtE"/>
    <property type="match status" value="1"/>
</dbReference>
<evidence type="ECO:0000256" key="7">
    <source>
        <dbReference type="ARBA" id="ARBA00023136"/>
    </source>
</evidence>
<evidence type="ECO:0000256" key="4">
    <source>
        <dbReference type="ARBA" id="ARBA00022692"/>
    </source>
</evidence>
<name>A0A6S6TXG4_9BACT</name>
<evidence type="ECO:0000256" key="6">
    <source>
        <dbReference type="ARBA" id="ARBA00022989"/>
    </source>
</evidence>
<proteinExistence type="inferred from homology"/>
<dbReference type="SUPFAM" id="SSF54631">
    <property type="entry name" value="CBS-domain pair"/>
    <property type="match status" value="1"/>
</dbReference>
<keyword evidence="5 9" id="KW-0460">Magnesium</keyword>
<feature type="transmembrane region" description="Helical" evidence="9">
    <location>
        <begin position="376"/>
        <end position="398"/>
    </location>
</feature>
<feature type="transmembrane region" description="Helical" evidence="9">
    <location>
        <begin position="410"/>
        <end position="433"/>
    </location>
</feature>
<dbReference type="Pfam" id="PF03448">
    <property type="entry name" value="MgtE_N"/>
    <property type="match status" value="1"/>
</dbReference>
<dbReference type="Pfam" id="PF00571">
    <property type="entry name" value="CBS"/>
    <property type="match status" value="2"/>
</dbReference>
<feature type="domain" description="CBS" evidence="10">
    <location>
        <begin position="193"/>
        <end position="251"/>
    </location>
</feature>
<evidence type="ECO:0000256" key="9">
    <source>
        <dbReference type="RuleBase" id="RU362011"/>
    </source>
</evidence>
<keyword evidence="6 9" id="KW-1133">Transmembrane helix</keyword>
<dbReference type="PROSITE" id="PS51371">
    <property type="entry name" value="CBS"/>
    <property type="match status" value="1"/>
</dbReference>
<dbReference type="PANTHER" id="PTHR43773:SF1">
    <property type="entry name" value="MAGNESIUM TRANSPORTER MGTE"/>
    <property type="match status" value="1"/>
</dbReference>
<reference evidence="11" key="1">
    <citation type="submission" date="2020-01" db="EMBL/GenBank/DDBJ databases">
        <authorList>
            <person name="Meier V. D."/>
            <person name="Meier V D."/>
        </authorList>
    </citation>
    <scope>NUCLEOTIDE SEQUENCE</scope>
    <source>
        <strain evidence="11">HLG_WM_MAG_02</strain>
    </source>
</reference>
<evidence type="ECO:0000256" key="3">
    <source>
        <dbReference type="ARBA" id="ARBA00022448"/>
    </source>
</evidence>
<dbReference type="InterPro" id="IPR038076">
    <property type="entry name" value="MgtE_N_sf"/>
</dbReference>
<dbReference type="InterPro" id="IPR000644">
    <property type="entry name" value="CBS_dom"/>
</dbReference>
<dbReference type="InterPro" id="IPR036739">
    <property type="entry name" value="SLC41_membr_dom_sf"/>
</dbReference>
<comment type="function">
    <text evidence="9">Acts as a magnesium transporter.</text>
</comment>
<dbReference type="EMBL" id="CACVAZ010000157">
    <property type="protein sequence ID" value="CAA6822837.1"/>
    <property type="molecule type" value="Genomic_DNA"/>
</dbReference>
<feature type="transmembrane region" description="Helical" evidence="9">
    <location>
        <begin position="275"/>
        <end position="295"/>
    </location>
</feature>
<dbReference type="Pfam" id="PF01769">
    <property type="entry name" value="MgtE"/>
    <property type="match status" value="1"/>
</dbReference>
<evidence type="ECO:0000256" key="1">
    <source>
        <dbReference type="ARBA" id="ARBA00004141"/>
    </source>
</evidence>
<comment type="subcellular location">
    <subcellularLocation>
        <location evidence="9">Cell membrane</location>
        <topology evidence="9">Multi-pass membrane protein</topology>
    </subcellularLocation>
    <subcellularLocation>
        <location evidence="1">Membrane</location>
        <topology evidence="1">Multi-pass membrane protein</topology>
    </subcellularLocation>
</comment>
<dbReference type="InterPro" id="IPR006668">
    <property type="entry name" value="Mg_transptr_MgtE_intracell_dom"/>
</dbReference>
<dbReference type="SUPFAM" id="SSF161093">
    <property type="entry name" value="MgtE membrane domain-like"/>
    <property type="match status" value="1"/>
</dbReference>
<evidence type="ECO:0000259" key="10">
    <source>
        <dbReference type="PROSITE" id="PS51371"/>
    </source>
</evidence>
<dbReference type="InterPro" id="IPR006669">
    <property type="entry name" value="MgtE_transporter"/>
</dbReference>
<keyword evidence="4 9" id="KW-0812">Transmembrane</keyword>
<dbReference type="InterPro" id="IPR046342">
    <property type="entry name" value="CBS_dom_sf"/>
</dbReference>
<feature type="transmembrane region" description="Helical" evidence="9">
    <location>
        <begin position="301"/>
        <end position="328"/>
    </location>
</feature>
<evidence type="ECO:0000256" key="5">
    <source>
        <dbReference type="ARBA" id="ARBA00022842"/>
    </source>
</evidence>
<evidence type="ECO:0000256" key="8">
    <source>
        <dbReference type="PROSITE-ProRule" id="PRU00703"/>
    </source>
</evidence>
<dbReference type="InterPro" id="IPR006667">
    <property type="entry name" value="SLC41_membr_dom"/>
</dbReference>
<dbReference type="SMART" id="SM00924">
    <property type="entry name" value="MgtE_N"/>
    <property type="match status" value="1"/>
</dbReference>
<dbReference type="SMART" id="SM00116">
    <property type="entry name" value="CBS"/>
    <property type="match status" value="2"/>
</dbReference>
<protein>
    <recommendedName>
        <fullName evidence="9">Magnesium transporter MgtE</fullName>
    </recommendedName>
</protein>
<dbReference type="GO" id="GO:0015095">
    <property type="term" value="F:magnesium ion transmembrane transporter activity"/>
    <property type="evidence" value="ECO:0007669"/>
    <property type="project" value="UniProtKB-UniRule"/>
</dbReference>
<comment type="similarity">
    <text evidence="2 9">Belongs to the SLC41A transporter family.</text>
</comment>
<dbReference type="PANTHER" id="PTHR43773">
    <property type="entry name" value="MAGNESIUM TRANSPORTER MGTE"/>
    <property type="match status" value="1"/>
</dbReference>
<sequence>MKNIKYEEIDPSIHHTDIAEHLKNLKKEDENKFFEQLEILALDKKAETFLELPITFQKELIERYNVEQLAEIVEVLKSDDATDVFLLIEATDKKKSENIFSFLSDKREEEIENLRGYEENQAGSLMQTELFKIKQNRSVSDAIEALETLKNEGIGCIQSLFITDESGKLLKTIAMDDLILKKHDSKFSDFLQKLPPPHVVSSHESLDYSIELMKQYNLSILPVINSKGHLIGRITHDDVMDSLQDKATQQIYNLNKLHADEEIQEKFSTTSRTRAIWLSINLINAIIASLVIGLFEATLESIVALAVLMPIVANMAGTASVQTMTVIVRQMGLGEIDIKDIRSILLKEFSMAILNGILFGILSAGITQLWFANPLISTAIGLSMFVSFVFAGVLGATIPMLLKKVNLDPAVASSVVVITLVDIIGFFSFLWFAELIIL</sequence>
<keyword evidence="7 9" id="KW-0472">Membrane</keyword>
<organism evidence="11">
    <name type="scientific">uncultured Sulfurovum sp</name>
    <dbReference type="NCBI Taxonomy" id="269237"/>
    <lineage>
        <taxon>Bacteria</taxon>
        <taxon>Pseudomonadati</taxon>
        <taxon>Campylobacterota</taxon>
        <taxon>Epsilonproteobacteria</taxon>
        <taxon>Campylobacterales</taxon>
        <taxon>Sulfurovaceae</taxon>
        <taxon>Sulfurovum</taxon>
        <taxon>environmental samples</taxon>
    </lineage>
</organism>
<evidence type="ECO:0000256" key="2">
    <source>
        <dbReference type="ARBA" id="ARBA00009749"/>
    </source>
</evidence>
<gene>
    <name evidence="11" type="ORF">HELGO_WM52804</name>
</gene>